<dbReference type="InterPro" id="IPR006047">
    <property type="entry name" value="GH13_cat_dom"/>
</dbReference>
<sequence>MRSGAPTPCPSTAAATVGGMSYSSNGADAGSTSESAFTSAPNTAPIPSPAAVHAPWLRDAVFYEVYPQSFNDTNADGIGDLPGVTAKLDYIASLGATAIWLNPCFDSPFQDAGYDVRDYKKVAPRYGTNQDLVDLFAAAHERGMHVLLDLVAGHTSDEHPWFRASSQPERNEFSDRYIWTTSWVEGAPGLPFIGGVAPRNGTYILNFFACQPALNYGFARQEKPWMQSPDSPAARATRDAMVDVMLYWLELGADGFRCDMADSLVKYDDDRRTHTIAAWRDMIGRVRERFPQAAFVSEWGRPTLSLTAGFDMDFYLDWRWDGNPNGYCMLARDTDSQIGGAPDASFFRATSGTGAARFVREYLPQYEESRGNGYFCFITCNHDCARLAPRLSPREEQIAFTMFLTMPGVPYIYYGDEIGMSYRELPTKEGGYTRTGTRTPMQWNGGANRGFSDAPAEKLYLPVDTSSDAPTVAAQEADPESQLNYVRALTALRHETPALQSDGLFTVLHASDDDRAFVYARTAADGSSVVVALNPGLEPAAVELESVPAGVGGQVLLSRGGSAALEGSRIVLPAQSATILR</sequence>
<dbReference type="Gene3D" id="3.20.20.80">
    <property type="entry name" value="Glycosidases"/>
    <property type="match status" value="2"/>
</dbReference>
<dbReference type="SUPFAM" id="SSF51445">
    <property type="entry name" value="(Trans)glycosidases"/>
    <property type="match status" value="1"/>
</dbReference>
<dbReference type="PANTHER" id="PTHR10357">
    <property type="entry name" value="ALPHA-AMYLASE FAMILY MEMBER"/>
    <property type="match status" value="1"/>
</dbReference>
<dbReference type="InterPro" id="IPR013780">
    <property type="entry name" value="Glyco_hydro_b"/>
</dbReference>
<protein>
    <submittedName>
        <fullName evidence="3">Alpha-amylase</fullName>
    </submittedName>
</protein>
<evidence type="ECO:0000259" key="2">
    <source>
        <dbReference type="SMART" id="SM00642"/>
    </source>
</evidence>
<accession>A0A261EZJ0</accession>
<dbReference type="PANTHER" id="PTHR10357:SF179">
    <property type="entry name" value="NEUTRAL AND BASIC AMINO ACID TRANSPORT PROTEIN RBAT"/>
    <property type="match status" value="1"/>
</dbReference>
<keyword evidence="4" id="KW-1185">Reference proteome</keyword>
<dbReference type="GO" id="GO:0004556">
    <property type="term" value="F:alpha-amylase activity"/>
    <property type="evidence" value="ECO:0007669"/>
    <property type="project" value="TreeGrafter"/>
</dbReference>
<dbReference type="Proteomes" id="UP000216725">
    <property type="component" value="Unassembled WGS sequence"/>
</dbReference>
<dbReference type="AlphaFoldDB" id="A0A261EZJ0"/>
<comment type="similarity">
    <text evidence="1">Belongs to the glycosyl hydrolase 13 family.</text>
</comment>
<dbReference type="GO" id="GO:0009313">
    <property type="term" value="P:oligosaccharide catabolic process"/>
    <property type="evidence" value="ECO:0007669"/>
    <property type="project" value="TreeGrafter"/>
</dbReference>
<dbReference type="InterPro" id="IPR017853">
    <property type="entry name" value="GH"/>
</dbReference>
<dbReference type="Gene3D" id="3.90.400.10">
    <property type="entry name" value="Oligo-1,6-glucosidase, Domain 2"/>
    <property type="match status" value="1"/>
</dbReference>
<gene>
    <name evidence="3" type="ORF">PSRA_0460</name>
</gene>
<dbReference type="Gene3D" id="2.60.40.1180">
    <property type="entry name" value="Golgi alpha-mannosidase II"/>
    <property type="match status" value="1"/>
</dbReference>
<dbReference type="SUPFAM" id="SSF51011">
    <property type="entry name" value="Glycosyl hydrolase domain"/>
    <property type="match status" value="1"/>
</dbReference>
<dbReference type="EMBL" id="MWWR01000004">
    <property type="protein sequence ID" value="OZG52271.1"/>
    <property type="molecule type" value="Genomic_DNA"/>
</dbReference>
<organism evidence="3 4">
    <name type="scientific">Pseudoscardovia radai</name>
    <dbReference type="NCBI Taxonomy" id="987066"/>
    <lineage>
        <taxon>Bacteria</taxon>
        <taxon>Bacillati</taxon>
        <taxon>Actinomycetota</taxon>
        <taxon>Actinomycetes</taxon>
        <taxon>Bifidobacteriales</taxon>
        <taxon>Bifidobacteriaceae</taxon>
        <taxon>Pseudoscardovia</taxon>
    </lineage>
</organism>
<reference evidence="3 4" key="1">
    <citation type="journal article" date="2017" name="BMC Genomics">
        <title>Comparative genomic and phylogenomic analyses of the Bifidobacteriaceae family.</title>
        <authorList>
            <person name="Lugli G.A."/>
            <person name="Milani C."/>
            <person name="Turroni F."/>
            <person name="Duranti S."/>
            <person name="Mancabelli L."/>
            <person name="Mangifesta M."/>
            <person name="Ferrario C."/>
            <person name="Modesto M."/>
            <person name="Mattarelli P."/>
            <person name="Jiri K."/>
            <person name="van Sinderen D."/>
            <person name="Ventura M."/>
        </authorList>
    </citation>
    <scope>NUCLEOTIDE SEQUENCE [LARGE SCALE GENOMIC DNA]</scope>
    <source>
        <strain evidence="3 4">DSM 24742</strain>
    </source>
</reference>
<feature type="domain" description="Glycosyl hydrolase family 13 catalytic" evidence="2">
    <location>
        <begin position="64"/>
        <end position="453"/>
    </location>
</feature>
<evidence type="ECO:0000313" key="4">
    <source>
        <dbReference type="Proteomes" id="UP000216725"/>
    </source>
</evidence>
<evidence type="ECO:0000256" key="1">
    <source>
        <dbReference type="ARBA" id="ARBA00008061"/>
    </source>
</evidence>
<dbReference type="CDD" id="cd11348">
    <property type="entry name" value="AmyAc_2"/>
    <property type="match status" value="1"/>
</dbReference>
<proteinExistence type="inferred from homology"/>
<comment type="caution">
    <text evidence="3">The sequence shown here is derived from an EMBL/GenBank/DDBJ whole genome shotgun (WGS) entry which is preliminary data.</text>
</comment>
<dbReference type="SMART" id="SM00642">
    <property type="entry name" value="Aamy"/>
    <property type="match status" value="1"/>
</dbReference>
<dbReference type="InterPro" id="IPR045857">
    <property type="entry name" value="O16G_dom_2"/>
</dbReference>
<evidence type="ECO:0000313" key="3">
    <source>
        <dbReference type="EMBL" id="OZG52271.1"/>
    </source>
</evidence>
<dbReference type="Pfam" id="PF00128">
    <property type="entry name" value="Alpha-amylase"/>
    <property type="match status" value="2"/>
</dbReference>
<name>A0A261EZJ0_9BIFI</name>